<evidence type="ECO:0000256" key="6">
    <source>
        <dbReference type="SAM" id="Phobius"/>
    </source>
</evidence>
<comment type="caution">
    <text evidence="10">The sequence shown here is derived from an EMBL/GenBank/DDBJ whole genome shotgun (WGS) entry which is preliminary data.</text>
</comment>
<keyword evidence="2 6" id="KW-0812">Transmembrane</keyword>
<dbReference type="InterPro" id="IPR018823">
    <property type="entry name" value="ArAE_2_N"/>
</dbReference>
<organism evidence="10 11">
    <name type="scientific">Lichtheimia ornata</name>
    <dbReference type="NCBI Taxonomy" id="688661"/>
    <lineage>
        <taxon>Eukaryota</taxon>
        <taxon>Fungi</taxon>
        <taxon>Fungi incertae sedis</taxon>
        <taxon>Mucoromycota</taxon>
        <taxon>Mucoromycotina</taxon>
        <taxon>Mucoromycetes</taxon>
        <taxon>Mucorales</taxon>
        <taxon>Lichtheimiaceae</taxon>
        <taxon>Lichtheimia</taxon>
    </lineage>
</organism>
<evidence type="ECO:0008006" key="12">
    <source>
        <dbReference type="Google" id="ProtNLM"/>
    </source>
</evidence>
<dbReference type="InterPro" id="IPR018820">
    <property type="entry name" value="BRE4-related_DUF2421"/>
</dbReference>
<dbReference type="GeneID" id="83214003"/>
<keyword evidence="3 6" id="KW-1133">Transmembrane helix</keyword>
<feature type="transmembrane region" description="Helical" evidence="6">
    <location>
        <begin position="131"/>
        <end position="152"/>
    </location>
</feature>
<gene>
    <name evidence="10" type="ORF">O0I10_006592</name>
</gene>
<dbReference type="PANTHER" id="PTHR37994">
    <property type="entry name" value="ARAE_2_N DOMAIN-CONTAINING PROTEIN-RELATED"/>
    <property type="match status" value="1"/>
</dbReference>
<dbReference type="Pfam" id="PF10334">
    <property type="entry name" value="BRE4"/>
    <property type="match status" value="1"/>
</dbReference>
<keyword evidence="11" id="KW-1185">Reference proteome</keyword>
<dbReference type="EMBL" id="JARTCD010000029">
    <property type="protein sequence ID" value="KAJ8657777.1"/>
    <property type="molecule type" value="Genomic_DNA"/>
</dbReference>
<feature type="transmembrane region" description="Helical" evidence="6">
    <location>
        <begin position="635"/>
        <end position="653"/>
    </location>
</feature>
<evidence type="ECO:0000313" key="10">
    <source>
        <dbReference type="EMBL" id="KAJ8657777.1"/>
    </source>
</evidence>
<evidence type="ECO:0000256" key="5">
    <source>
        <dbReference type="SAM" id="MobiDB-lite"/>
    </source>
</evidence>
<accession>A0AAD7V2B2</accession>
<feature type="transmembrane region" description="Helical" evidence="6">
    <location>
        <begin position="605"/>
        <end position="628"/>
    </location>
</feature>
<feature type="transmembrane region" description="Helical" evidence="6">
    <location>
        <begin position="699"/>
        <end position="719"/>
    </location>
</feature>
<evidence type="ECO:0000256" key="2">
    <source>
        <dbReference type="ARBA" id="ARBA00022692"/>
    </source>
</evidence>
<keyword evidence="4 6" id="KW-0472">Membrane</keyword>
<reference evidence="10 11" key="1">
    <citation type="submission" date="2023-03" db="EMBL/GenBank/DDBJ databases">
        <title>Genome sequence of Lichtheimia ornata CBS 291.66.</title>
        <authorList>
            <person name="Mohabir J.T."/>
            <person name="Shea T.P."/>
            <person name="Kurbessoian T."/>
            <person name="Berby B."/>
            <person name="Fontaine J."/>
            <person name="Livny J."/>
            <person name="Gnirke A."/>
            <person name="Stajich J.E."/>
            <person name="Cuomo C.A."/>
        </authorList>
    </citation>
    <scope>NUCLEOTIDE SEQUENCE [LARGE SCALE GENOMIC DNA]</scope>
    <source>
        <strain evidence="10">CBS 291.66</strain>
    </source>
</reference>
<evidence type="ECO:0000313" key="11">
    <source>
        <dbReference type="Proteomes" id="UP001234581"/>
    </source>
</evidence>
<dbReference type="RefSeq" id="XP_058342690.1">
    <property type="nucleotide sequence ID" value="XM_058486619.1"/>
</dbReference>
<feature type="domain" description="Putative ER transporter 6TM N-terminal" evidence="8">
    <location>
        <begin position="106"/>
        <end position="296"/>
    </location>
</feature>
<feature type="transmembrane region" description="Helical" evidence="6">
    <location>
        <begin position="158"/>
        <end position="182"/>
    </location>
</feature>
<evidence type="ECO:0000256" key="3">
    <source>
        <dbReference type="ARBA" id="ARBA00022989"/>
    </source>
</evidence>
<evidence type="ECO:0000259" key="8">
    <source>
        <dbReference type="Pfam" id="PF10337"/>
    </source>
</evidence>
<protein>
    <recommendedName>
        <fullName evidence="12">DUF2421 domain-containing protein</fullName>
    </recommendedName>
</protein>
<dbReference type="AlphaFoldDB" id="A0AAD7V2B2"/>
<evidence type="ECO:0000256" key="1">
    <source>
        <dbReference type="ARBA" id="ARBA00004141"/>
    </source>
</evidence>
<feature type="transmembrane region" description="Helical" evidence="6">
    <location>
        <begin position="41"/>
        <end position="57"/>
    </location>
</feature>
<dbReference type="InterPro" id="IPR049453">
    <property type="entry name" value="Memb_transporter_dom"/>
</dbReference>
<dbReference type="PANTHER" id="PTHR37994:SF3">
    <property type="entry name" value="ER TRANSPORTER 6TM N-TERMINAL DOMAIN-CONTAINING PROTEIN"/>
    <property type="match status" value="1"/>
</dbReference>
<dbReference type="Pfam" id="PF10337">
    <property type="entry name" value="ArAE_2_N"/>
    <property type="match status" value="1"/>
</dbReference>
<feature type="transmembrane region" description="Helical" evidence="6">
    <location>
        <begin position="108"/>
        <end position="124"/>
    </location>
</feature>
<evidence type="ECO:0000259" key="7">
    <source>
        <dbReference type="Pfam" id="PF10334"/>
    </source>
</evidence>
<feature type="transmembrane region" description="Helical" evidence="6">
    <location>
        <begin position="69"/>
        <end position="88"/>
    </location>
</feature>
<evidence type="ECO:0000259" key="9">
    <source>
        <dbReference type="Pfam" id="PF13515"/>
    </source>
</evidence>
<feature type="domain" description="DUF2421" evidence="7">
    <location>
        <begin position="716"/>
        <end position="877"/>
    </location>
</feature>
<dbReference type="Proteomes" id="UP001234581">
    <property type="component" value="Unassembled WGS sequence"/>
</dbReference>
<name>A0AAD7V2B2_9FUNG</name>
<dbReference type="Pfam" id="PF13515">
    <property type="entry name" value="FUSC_2"/>
    <property type="match status" value="1"/>
</dbReference>
<dbReference type="GO" id="GO:0016020">
    <property type="term" value="C:membrane"/>
    <property type="evidence" value="ECO:0007669"/>
    <property type="project" value="UniProtKB-SubCell"/>
</dbReference>
<feature type="transmembrane region" description="Helical" evidence="6">
    <location>
        <begin position="558"/>
        <end position="576"/>
    </location>
</feature>
<comment type="subcellular location">
    <subcellularLocation>
        <location evidence="1">Membrane</location>
        <topology evidence="1">Multi-pass membrane protein</topology>
    </subcellularLocation>
</comment>
<feature type="region of interest" description="Disordered" evidence="5">
    <location>
        <begin position="361"/>
        <end position="382"/>
    </location>
</feature>
<sequence length="938" mass="106776">MPKALEALKPPPFEKWRKPIKAAVAMLIGCIMTFSDRCREAIGSASLLVAISVVFYFPFKTVGVVFEDVILGTFSALVSTAYCCLGMYAANLARDPNNPSPVQPKSSGILVVFLFVATFFMSYIRIKIPRAMFPTIIASILVCFVLTQSSVIPGFQPVLLWTFLKPLALGGGICVAVSALIWPDDSMSNYMAILSKNLSGFNAFFKEHSEGFLLLESTPRDSQPTADPTLPTMNSRLQDTTLMLIDCKRAVHRDIIFSRLNGKDVSKLTQLVKNLQAPLYGIGLSQICRNKFLRKIDDEKETAVLNTAIQDIRDACGQLADTCNEALKDSIDRLQSFHGNTNRTALNSMLWPFPRLFCSQRRQRRPSTKGKDEEYTDMQGQQPHVDSQQLRQQLDRLKNQACESTVRLYNLHHDNIDKRHVGGMHVLSLYRYNLFKYAERLIELIEFIETIEVTRTRRRLWFPTIKALKKWFQSSSSNSSDPNLGAGQAFDTNQMGGGLVRIQTKDDENNDSNRFVSNGRSSKLYHRDPDCNPPETTFQRICYKLYIIKQWFYEADTFFAFKTAAGTVLLALPIYLKESAAWYVEWHGQWADIIAMLWLMPTTGVFYFSGIMRVVGTVAGGVLAIVVWEISRGNPYGLGVLIFVMATFFYYILIYKPLLRTLAIMTLITMVLVDIYEYQYQIQGIADANPVWTIAGMRMLLVIIGIVAAIFIMMIPTQVTGRVELRKRLAQTLRDVGRMFGFISRQFLGADQQEYNDDQIKHIRRLVLDLQRQISDERTFLMMSRFEPPLRGKFPTASYGIVVEKVSTMVFLIYSMCFALRDMDPQWREKVAISNTEERKVYVASILTTIKLIATTLASKMALPPYMVPATQIRDHYADILFRTIQVKPEDLTHPSFLPYTSYIVARHTFVDELQELLEAVQDLVGVEDPDEWLRSYS</sequence>
<evidence type="ECO:0000256" key="4">
    <source>
        <dbReference type="ARBA" id="ARBA00023136"/>
    </source>
</evidence>
<feature type="transmembrane region" description="Helical" evidence="6">
    <location>
        <begin position="659"/>
        <end position="678"/>
    </location>
</feature>
<feature type="domain" description="Integral membrane bound transporter" evidence="9">
    <location>
        <begin position="582"/>
        <end position="712"/>
    </location>
</feature>
<proteinExistence type="predicted"/>